<keyword evidence="2" id="KW-1185">Reference proteome</keyword>
<dbReference type="EnsemblPlants" id="TuG1812G0400002078.01.T01">
    <property type="protein sequence ID" value="TuG1812G0400002078.01.T01"/>
    <property type="gene ID" value="TuG1812G0400002078.01"/>
</dbReference>
<evidence type="ECO:0000313" key="2">
    <source>
        <dbReference type="Proteomes" id="UP000015106"/>
    </source>
</evidence>
<dbReference type="Gramene" id="TuG1812G0400002078.01.T01">
    <property type="protein sequence ID" value="TuG1812G0400002078.01.T01"/>
    <property type="gene ID" value="TuG1812G0400002078.01"/>
</dbReference>
<evidence type="ECO:0000313" key="1">
    <source>
        <dbReference type="EnsemblPlants" id="TuG1812G0400002078.01.T02"/>
    </source>
</evidence>
<dbReference type="Proteomes" id="UP000015106">
    <property type="component" value="Chromosome 4"/>
</dbReference>
<reference evidence="1" key="3">
    <citation type="submission" date="2022-06" db="UniProtKB">
        <authorList>
            <consortium name="EnsemblPlants"/>
        </authorList>
    </citation>
    <scope>IDENTIFICATION</scope>
</reference>
<dbReference type="EnsemblPlants" id="TuG1812G0400002078.01.T02">
    <property type="protein sequence ID" value="TuG1812G0400002078.01.T02"/>
    <property type="gene ID" value="TuG1812G0400002078.01"/>
</dbReference>
<dbReference type="AlphaFoldDB" id="A0A8R7Q3C5"/>
<name>A0A8R7Q3C5_TRIUA</name>
<reference evidence="2" key="1">
    <citation type="journal article" date="2013" name="Nature">
        <title>Draft genome of the wheat A-genome progenitor Triticum urartu.</title>
        <authorList>
            <person name="Ling H.Q."/>
            <person name="Zhao S."/>
            <person name="Liu D."/>
            <person name="Wang J."/>
            <person name="Sun H."/>
            <person name="Zhang C."/>
            <person name="Fan H."/>
            <person name="Li D."/>
            <person name="Dong L."/>
            <person name="Tao Y."/>
            <person name="Gao C."/>
            <person name="Wu H."/>
            <person name="Li Y."/>
            <person name="Cui Y."/>
            <person name="Guo X."/>
            <person name="Zheng S."/>
            <person name="Wang B."/>
            <person name="Yu K."/>
            <person name="Liang Q."/>
            <person name="Yang W."/>
            <person name="Lou X."/>
            <person name="Chen J."/>
            <person name="Feng M."/>
            <person name="Jian J."/>
            <person name="Zhang X."/>
            <person name="Luo G."/>
            <person name="Jiang Y."/>
            <person name="Liu J."/>
            <person name="Wang Z."/>
            <person name="Sha Y."/>
            <person name="Zhang B."/>
            <person name="Wu H."/>
            <person name="Tang D."/>
            <person name="Shen Q."/>
            <person name="Xue P."/>
            <person name="Zou S."/>
            <person name="Wang X."/>
            <person name="Liu X."/>
            <person name="Wang F."/>
            <person name="Yang Y."/>
            <person name="An X."/>
            <person name="Dong Z."/>
            <person name="Zhang K."/>
            <person name="Zhang X."/>
            <person name="Luo M.C."/>
            <person name="Dvorak J."/>
            <person name="Tong Y."/>
            <person name="Wang J."/>
            <person name="Yang H."/>
            <person name="Li Z."/>
            <person name="Wang D."/>
            <person name="Zhang A."/>
            <person name="Wang J."/>
        </authorList>
    </citation>
    <scope>NUCLEOTIDE SEQUENCE</scope>
    <source>
        <strain evidence="2">cv. G1812</strain>
    </source>
</reference>
<reference evidence="1" key="2">
    <citation type="submission" date="2018-03" db="EMBL/GenBank/DDBJ databases">
        <title>The Triticum urartu genome reveals the dynamic nature of wheat genome evolution.</title>
        <authorList>
            <person name="Ling H."/>
            <person name="Ma B."/>
            <person name="Shi X."/>
            <person name="Liu H."/>
            <person name="Dong L."/>
            <person name="Sun H."/>
            <person name="Cao Y."/>
            <person name="Gao Q."/>
            <person name="Zheng S."/>
            <person name="Li Y."/>
            <person name="Yu Y."/>
            <person name="Du H."/>
            <person name="Qi M."/>
            <person name="Li Y."/>
            <person name="Yu H."/>
            <person name="Cui Y."/>
            <person name="Wang N."/>
            <person name="Chen C."/>
            <person name="Wu H."/>
            <person name="Zhao Y."/>
            <person name="Zhang J."/>
            <person name="Li Y."/>
            <person name="Zhou W."/>
            <person name="Zhang B."/>
            <person name="Hu W."/>
            <person name="Eijk M."/>
            <person name="Tang J."/>
            <person name="Witsenboer H."/>
            <person name="Zhao S."/>
            <person name="Li Z."/>
            <person name="Zhang A."/>
            <person name="Wang D."/>
            <person name="Liang C."/>
        </authorList>
    </citation>
    <scope>NUCLEOTIDE SEQUENCE [LARGE SCALE GENOMIC DNA]</scope>
    <source>
        <strain evidence="1">cv. G1812</strain>
    </source>
</reference>
<proteinExistence type="predicted"/>
<sequence length="135" mass="15473">MPDAHGIVPAELYCCFNSDAAVLRTLLFLIRTLPSDGRWGRPIERRCCRTKSPGSFLACRNCRLATGYYHGARRTLACQFVTGHDMHLDDDVASHLSSLTKRTNHVGPRQNIWFFSTTRISKALLKWQCNILWYE</sequence>
<dbReference type="Gramene" id="TuG1812G0400002078.01.T02">
    <property type="protein sequence ID" value="TuG1812G0400002078.01.T02"/>
    <property type="gene ID" value="TuG1812G0400002078.01"/>
</dbReference>
<organism evidence="1 2">
    <name type="scientific">Triticum urartu</name>
    <name type="common">Red wild einkorn</name>
    <name type="synonym">Crithodium urartu</name>
    <dbReference type="NCBI Taxonomy" id="4572"/>
    <lineage>
        <taxon>Eukaryota</taxon>
        <taxon>Viridiplantae</taxon>
        <taxon>Streptophyta</taxon>
        <taxon>Embryophyta</taxon>
        <taxon>Tracheophyta</taxon>
        <taxon>Spermatophyta</taxon>
        <taxon>Magnoliopsida</taxon>
        <taxon>Liliopsida</taxon>
        <taxon>Poales</taxon>
        <taxon>Poaceae</taxon>
        <taxon>BOP clade</taxon>
        <taxon>Pooideae</taxon>
        <taxon>Triticodae</taxon>
        <taxon>Triticeae</taxon>
        <taxon>Triticinae</taxon>
        <taxon>Triticum</taxon>
    </lineage>
</organism>
<accession>A0A8R7Q3C5</accession>
<protein>
    <submittedName>
        <fullName evidence="1">Uncharacterized protein</fullName>
    </submittedName>
</protein>